<dbReference type="CDD" id="cd05466">
    <property type="entry name" value="PBP2_LTTR_substrate"/>
    <property type="match status" value="1"/>
</dbReference>
<evidence type="ECO:0000313" key="6">
    <source>
        <dbReference type="EMBL" id="VVE29294.1"/>
    </source>
</evidence>
<keyword evidence="7" id="KW-1185">Reference proteome</keyword>
<dbReference type="SUPFAM" id="SSF53850">
    <property type="entry name" value="Periplasmic binding protein-like II"/>
    <property type="match status" value="1"/>
</dbReference>
<reference evidence="6 7" key="1">
    <citation type="submission" date="2019-08" db="EMBL/GenBank/DDBJ databases">
        <authorList>
            <person name="Peeters C."/>
        </authorList>
    </citation>
    <scope>NUCLEOTIDE SEQUENCE [LARGE SCALE GENOMIC DNA]</scope>
    <source>
        <strain evidence="6 7">LMG 30175</strain>
    </source>
</reference>
<dbReference type="Proteomes" id="UP000414233">
    <property type="component" value="Unassembled WGS sequence"/>
</dbReference>
<dbReference type="Pfam" id="PF00126">
    <property type="entry name" value="HTH_1"/>
    <property type="match status" value="1"/>
</dbReference>
<dbReference type="InterPro" id="IPR036388">
    <property type="entry name" value="WH-like_DNA-bd_sf"/>
</dbReference>
<dbReference type="Gene3D" id="3.40.190.290">
    <property type="match status" value="1"/>
</dbReference>
<gene>
    <name evidence="6" type="ORF">PTE30175_03468</name>
</gene>
<evidence type="ECO:0000256" key="4">
    <source>
        <dbReference type="ARBA" id="ARBA00023163"/>
    </source>
</evidence>
<evidence type="ECO:0000256" key="3">
    <source>
        <dbReference type="ARBA" id="ARBA00023125"/>
    </source>
</evidence>
<sequence length="315" mass="34926">MLTFKQVEALYWIVQLGSFEAAASKLNASQSAISKRVQELESTFEFEVFDRSKRTARLTDKGEELFHYAKELLERRDEIVERVSAKEVLVRRLRLGVTELTALTWLPRLISAIKQAYPKVIVEAEVELSATLRERLEANTIDFIVVPSAAVSERFVSTHIASVENAWLCVPGMAPTARSIPLSEIAQFPMLTQGNLSGTGMTYGRFLVEHGVSVPKVFASNNLLAQIGLTLSGMGVSYLPKACLNYLVTDGSLQEIRTRPALPPIEYVALYRADHAYSLNAEIAKLAAEHCDFSHLLLAPQSRNPPGRRRGIPAT</sequence>
<dbReference type="InterPro" id="IPR000847">
    <property type="entry name" value="LysR_HTH_N"/>
</dbReference>
<keyword evidence="4" id="KW-0804">Transcription</keyword>
<evidence type="ECO:0000256" key="1">
    <source>
        <dbReference type="ARBA" id="ARBA00009437"/>
    </source>
</evidence>
<feature type="domain" description="HTH lysR-type" evidence="5">
    <location>
        <begin position="2"/>
        <end position="59"/>
    </location>
</feature>
<organism evidence="6 7">
    <name type="scientific">Pandoraea terrae</name>
    <dbReference type="NCBI Taxonomy" id="1537710"/>
    <lineage>
        <taxon>Bacteria</taxon>
        <taxon>Pseudomonadati</taxon>
        <taxon>Pseudomonadota</taxon>
        <taxon>Betaproteobacteria</taxon>
        <taxon>Burkholderiales</taxon>
        <taxon>Burkholderiaceae</taxon>
        <taxon>Pandoraea</taxon>
    </lineage>
</organism>
<dbReference type="SUPFAM" id="SSF46785">
    <property type="entry name" value="Winged helix' DNA-binding domain"/>
    <property type="match status" value="1"/>
</dbReference>
<name>A0A5E4WZ26_9BURK</name>
<comment type="similarity">
    <text evidence="1">Belongs to the LysR transcriptional regulatory family.</text>
</comment>
<evidence type="ECO:0000256" key="2">
    <source>
        <dbReference type="ARBA" id="ARBA00023015"/>
    </source>
</evidence>
<dbReference type="AlphaFoldDB" id="A0A5E4WZ26"/>
<dbReference type="OrthoDB" id="9786526at2"/>
<dbReference type="PROSITE" id="PS50931">
    <property type="entry name" value="HTH_LYSR"/>
    <property type="match status" value="1"/>
</dbReference>
<keyword evidence="3" id="KW-0238">DNA-binding</keyword>
<dbReference type="InterPro" id="IPR005119">
    <property type="entry name" value="LysR_subst-bd"/>
</dbReference>
<dbReference type="Pfam" id="PF03466">
    <property type="entry name" value="LysR_substrate"/>
    <property type="match status" value="1"/>
</dbReference>
<dbReference type="PRINTS" id="PR00039">
    <property type="entry name" value="HTHLYSR"/>
</dbReference>
<dbReference type="GO" id="GO:0000976">
    <property type="term" value="F:transcription cis-regulatory region binding"/>
    <property type="evidence" value="ECO:0007669"/>
    <property type="project" value="TreeGrafter"/>
</dbReference>
<evidence type="ECO:0000313" key="7">
    <source>
        <dbReference type="Proteomes" id="UP000414233"/>
    </source>
</evidence>
<dbReference type="GO" id="GO:0003700">
    <property type="term" value="F:DNA-binding transcription factor activity"/>
    <property type="evidence" value="ECO:0007669"/>
    <property type="project" value="InterPro"/>
</dbReference>
<protein>
    <submittedName>
        <fullName evidence="6">LysR family transcriptional regulator</fullName>
    </submittedName>
</protein>
<dbReference type="InterPro" id="IPR036390">
    <property type="entry name" value="WH_DNA-bd_sf"/>
</dbReference>
<dbReference type="PANTHER" id="PTHR30126">
    <property type="entry name" value="HTH-TYPE TRANSCRIPTIONAL REGULATOR"/>
    <property type="match status" value="1"/>
</dbReference>
<dbReference type="RefSeq" id="WP_150698305.1">
    <property type="nucleotide sequence ID" value="NZ_CABPRZ010000015.1"/>
</dbReference>
<dbReference type="EMBL" id="CABPRZ010000015">
    <property type="protein sequence ID" value="VVE29294.1"/>
    <property type="molecule type" value="Genomic_DNA"/>
</dbReference>
<accession>A0A5E4WZ26</accession>
<evidence type="ECO:0000259" key="5">
    <source>
        <dbReference type="PROSITE" id="PS50931"/>
    </source>
</evidence>
<dbReference type="PANTHER" id="PTHR30126:SF77">
    <property type="entry name" value="TRANSCRIPTIONAL REGULATORY PROTEIN"/>
    <property type="match status" value="1"/>
</dbReference>
<dbReference type="Gene3D" id="1.10.10.10">
    <property type="entry name" value="Winged helix-like DNA-binding domain superfamily/Winged helix DNA-binding domain"/>
    <property type="match status" value="1"/>
</dbReference>
<keyword evidence="2" id="KW-0805">Transcription regulation</keyword>
<proteinExistence type="inferred from homology"/>